<comment type="caution">
    <text evidence="1">The sequence shown here is derived from an EMBL/GenBank/DDBJ whole genome shotgun (WGS) entry which is preliminary data.</text>
</comment>
<evidence type="ECO:0000313" key="1">
    <source>
        <dbReference type="EMBL" id="PSR76805.1"/>
    </source>
</evidence>
<accession>A0A2R6NUD0</accession>
<reference evidence="1 2" key="1">
    <citation type="submission" date="2018-02" db="EMBL/GenBank/DDBJ databases">
        <title>Genome sequence of the basidiomycete white-rot fungus Phlebia centrifuga.</title>
        <authorList>
            <person name="Granchi Z."/>
            <person name="Peng M."/>
            <person name="de Vries R.P."/>
            <person name="Hilden K."/>
            <person name="Makela M.R."/>
            <person name="Grigoriev I."/>
            <person name="Riley R."/>
        </authorList>
    </citation>
    <scope>NUCLEOTIDE SEQUENCE [LARGE SCALE GENOMIC DNA]</scope>
    <source>
        <strain evidence="1 2">FBCC195</strain>
    </source>
</reference>
<organism evidence="1 2">
    <name type="scientific">Hermanssonia centrifuga</name>
    <dbReference type="NCBI Taxonomy" id="98765"/>
    <lineage>
        <taxon>Eukaryota</taxon>
        <taxon>Fungi</taxon>
        <taxon>Dikarya</taxon>
        <taxon>Basidiomycota</taxon>
        <taxon>Agaricomycotina</taxon>
        <taxon>Agaricomycetes</taxon>
        <taxon>Polyporales</taxon>
        <taxon>Meruliaceae</taxon>
        <taxon>Hermanssonia</taxon>
    </lineage>
</organism>
<dbReference type="EMBL" id="MLYV02000834">
    <property type="protein sequence ID" value="PSR76805.1"/>
    <property type="molecule type" value="Genomic_DNA"/>
</dbReference>
<name>A0A2R6NUD0_9APHY</name>
<proteinExistence type="predicted"/>
<keyword evidence="2" id="KW-1185">Reference proteome</keyword>
<dbReference type="AlphaFoldDB" id="A0A2R6NUD0"/>
<gene>
    <name evidence="1" type="ORF">PHLCEN_2v8186</name>
</gene>
<dbReference type="Proteomes" id="UP000186601">
    <property type="component" value="Unassembled WGS sequence"/>
</dbReference>
<evidence type="ECO:0000313" key="2">
    <source>
        <dbReference type="Proteomes" id="UP000186601"/>
    </source>
</evidence>
<protein>
    <submittedName>
        <fullName evidence="1">Uncharacterized protein</fullName>
    </submittedName>
</protein>
<sequence length="61" mass="6793">MPDQDDPGPATLPELRQDCFARFPVHGAIEPQVLDTVARKQSLHKIKHGCPFNQERVTGAQ</sequence>